<dbReference type="PROSITE" id="PS50878">
    <property type="entry name" value="RT_POL"/>
    <property type="match status" value="1"/>
</dbReference>
<dbReference type="InterPro" id="IPR000477">
    <property type="entry name" value="RT_dom"/>
</dbReference>
<evidence type="ECO:0000259" key="1">
    <source>
        <dbReference type="PROSITE" id="PS50878"/>
    </source>
</evidence>
<evidence type="ECO:0000313" key="3">
    <source>
        <dbReference type="Proteomes" id="UP000517678"/>
    </source>
</evidence>
<protein>
    <submittedName>
        <fullName evidence="2">PO23 protein</fullName>
    </submittedName>
</protein>
<proteinExistence type="predicted"/>
<name>A0A7K8AMU5_9CORV</name>
<dbReference type="AlphaFoldDB" id="A0A7K8AMU5"/>
<feature type="non-terminal residue" evidence="2">
    <location>
        <position position="76"/>
    </location>
</feature>
<comment type="caution">
    <text evidence="2">The sequence shown here is derived from an EMBL/GenBank/DDBJ whole genome shotgun (WGS) entry which is preliminary data.</text>
</comment>
<dbReference type="Proteomes" id="UP000517678">
    <property type="component" value="Unassembled WGS sequence"/>
</dbReference>
<feature type="non-terminal residue" evidence="2">
    <location>
        <position position="1"/>
    </location>
</feature>
<organism evidence="2 3">
    <name type="scientific">Cnemophilus loriae</name>
    <name type="common">Loria's bird-of-paradise</name>
    <dbReference type="NCBI Taxonomy" id="254448"/>
    <lineage>
        <taxon>Eukaryota</taxon>
        <taxon>Metazoa</taxon>
        <taxon>Chordata</taxon>
        <taxon>Craniata</taxon>
        <taxon>Vertebrata</taxon>
        <taxon>Euteleostomi</taxon>
        <taxon>Archelosauria</taxon>
        <taxon>Archosauria</taxon>
        <taxon>Dinosauria</taxon>
        <taxon>Saurischia</taxon>
        <taxon>Theropoda</taxon>
        <taxon>Coelurosauria</taxon>
        <taxon>Aves</taxon>
        <taxon>Neognathae</taxon>
        <taxon>Neoaves</taxon>
        <taxon>Telluraves</taxon>
        <taxon>Australaves</taxon>
        <taxon>Passeriformes</taxon>
        <taxon>Corvoidea</taxon>
        <taxon>Corvidae</taxon>
        <taxon>Cnemophilus</taxon>
    </lineage>
</organism>
<reference evidence="2 3" key="1">
    <citation type="submission" date="2019-09" db="EMBL/GenBank/DDBJ databases">
        <title>Bird 10,000 Genomes (B10K) Project - Family phase.</title>
        <authorList>
            <person name="Zhang G."/>
        </authorList>
    </citation>
    <scope>NUCLEOTIDE SEQUENCE [LARGE SCALE GENOMIC DNA]</scope>
    <source>
        <strain evidence="2">B10K-DU-029-38</strain>
        <tissue evidence="2">Muscle</tissue>
    </source>
</reference>
<dbReference type="EMBL" id="VZTF01003131">
    <property type="protein sequence ID" value="NXB03578.1"/>
    <property type="molecule type" value="Genomic_DNA"/>
</dbReference>
<feature type="domain" description="Reverse transcriptase" evidence="1">
    <location>
        <begin position="1"/>
        <end position="76"/>
    </location>
</feature>
<gene>
    <name evidence="2" type="primary">Po23</name>
    <name evidence="2" type="ORF">CNELOR_R16150</name>
</gene>
<accession>A0A7K8AMU5</accession>
<sequence length="76" mass="8272">SKAFDTVSHSIPLEKLAAHGLDGHSLHWVKSWLDGWAQRVVVNGVKPSWQPVTSGAPQGSVLGPVLFNIFNDNLKE</sequence>
<keyword evidence="3" id="KW-1185">Reference proteome</keyword>
<dbReference type="PANTHER" id="PTHR33332">
    <property type="entry name" value="REVERSE TRANSCRIPTASE DOMAIN-CONTAINING PROTEIN"/>
    <property type="match status" value="1"/>
</dbReference>
<evidence type="ECO:0000313" key="2">
    <source>
        <dbReference type="EMBL" id="NXB03578.1"/>
    </source>
</evidence>
<dbReference type="Pfam" id="PF00078">
    <property type="entry name" value="RVT_1"/>
    <property type="match status" value="1"/>
</dbReference>